<sequence length="142" mass="14994">MSLFQFVVLALVAVAYGASVPAKEGSFIPIVKQDSEVNFDGSYHSSFETGNGIVAEEHGVLKNAGVDKLEAEEVVGFVSYTAPDGTPISLKYIANENGFSAEGSHLPQPPVGTNTPPAIPAAILRSLEWNAAHAEEEKPRLA</sequence>
<dbReference type="GO" id="GO:0062129">
    <property type="term" value="C:chitin-based extracellular matrix"/>
    <property type="evidence" value="ECO:0007669"/>
    <property type="project" value="TreeGrafter"/>
</dbReference>
<dbReference type="OrthoDB" id="6379191at2759"/>
<dbReference type="InterPro" id="IPR031311">
    <property type="entry name" value="CHIT_BIND_RR_consensus"/>
</dbReference>
<dbReference type="GO" id="GO:0008010">
    <property type="term" value="F:structural constituent of chitin-based larval cuticle"/>
    <property type="evidence" value="ECO:0007669"/>
    <property type="project" value="TreeGrafter"/>
</dbReference>
<dbReference type="PROSITE" id="PS00233">
    <property type="entry name" value="CHIT_BIND_RR_1"/>
    <property type="match status" value="1"/>
</dbReference>
<dbReference type="Pfam" id="PF00379">
    <property type="entry name" value="Chitin_bind_4"/>
    <property type="match status" value="1"/>
</dbReference>
<dbReference type="PANTHER" id="PTHR10380:SF241">
    <property type="entry name" value="CUTICULAR PROTEIN 47EG-RELATED"/>
    <property type="match status" value="1"/>
</dbReference>
<dbReference type="AlphaFoldDB" id="A0A3S7SJT1"/>
<reference evidence="4" key="1">
    <citation type="submission" date="2017-11" db="EMBL/GenBank/DDBJ databases">
        <authorList>
            <person name="Wang Y.-W."/>
            <person name="Wan P.-J."/>
            <person name="Li G.-Q."/>
        </authorList>
    </citation>
    <scope>NUCLEOTIDE SEQUENCE</scope>
</reference>
<protein>
    <submittedName>
        <fullName evidence="4">Cuticular protein 42</fullName>
    </submittedName>
</protein>
<feature type="signal peptide" evidence="3">
    <location>
        <begin position="1"/>
        <end position="17"/>
    </location>
</feature>
<dbReference type="InterPro" id="IPR050468">
    <property type="entry name" value="Cuticle_Struct_Prot"/>
</dbReference>
<name>A0A3S7SJT1_LEPDE</name>
<dbReference type="InterPro" id="IPR000618">
    <property type="entry name" value="Insect_cuticle"/>
</dbReference>
<feature type="chain" id="PRO_5018974946" evidence="3">
    <location>
        <begin position="18"/>
        <end position="142"/>
    </location>
</feature>
<dbReference type="PROSITE" id="PS51155">
    <property type="entry name" value="CHIT_BIND_RR_2"/>
    <property type="match status" value="1"/>
</dbReference>
<evidence type="ECO:0000256" key="1">
    <source>
        <dbReference type="ARBA" id="ARBA00022460"/>
    </source>
</evidence>
<accession>A0A3S7SJT1</accession>
<evidence type="ECO:0000256" key="3">
    <source>
        <dbReference type="SAM" id="SignalP"/>
    </source>
</evidence>
<dbReference type="PANTHER" id="PTHR10380">
    <property type="entry name" value="CUTICLE PROTEIN"/>
    <property type="match status" value="1"/>
</dbReference>
<proteinExistence type="evidence at transcript level"/>
<keyword evidence="1 2" id="KW-0193">Cuticle</keyword>
<organism evidence="4">
    <name type="scientific">Leptinotarsa decemlineata</name>
    <name type="common">Colorado potato beetle</name>
    <name type="synonym">Doryphora decemlineata</name>
    <dbReference type="NCBI Taxonomy" id="7539"/>
    <lineage>
        <taxon>Eukaryota</taxon>
        <taxon>Metazoa</taxon>
        <taxon>Ecdysozoa</taxon>
        <taxon>Arthropoda</taxon>
        <taxon>Hexapoda</taxon>
        <taxon>Insecta</taxon>
        <taxon>Pterygota</taxon>
        <taxon>Neoptera</taxon>
        <taxon>Endopterygota</taxon>
        <taxon>Coleoptera</taxon>
        <taxon>Polyphaga</taxon>
        <taxon>Cucujiformia</taxon>
        <taxon>Chrysomeloidea</taxon>
        <taxon>Chrysomelidae</taxon>
        <taxon>Chrysomelinae</taxon>
        <taxon>Doryphorini</taxon>
        <taxon>Leptinotarsa</taxon>
    </lineage>
</organism>
<dbReference type="EMBL" id="MG601585">
    <property type="protein sequence ID" value="AYA49910.1"/>
    <property type="molecule type" value="mRNA"/>
</dbReference>
<keyword evidence="3" id="KW-0732">Signal</keyword>
<evidence type="ECO:0000313" key="4">
    <source>
        <dbReference type="EMBL" id="AYA49910.1"/>
    </source>
</evidence>
<evidence type="ECO:0000256" key="2">
    <source>
        <dbReference type="PROSITE-ProRule" id="PRU00497"/>
    </source>
</evidence>